<reference evidence="1 2" key="1">
    <citation type="submission" date="2019-07" db="EMBL/GenBank/DDBJ databases">
        <authorList>
            <person name="Qu J.-H."/>
        </authorList>
    </citation>
    <scope>NUCLEOTIDE SEQUENCE [LARGE SCALE GENOMIC DNA]</scope>
    <source>
        <strain evidence="1 2">MDT1-10-3</strain>
    </source>
</reference>
<accession>A0A5M8QC89</accession>
<dbReference type="OrthoDB" id="853520at2"/>
<dbReference type="EMBL" id="VKKZ01000021">
    <property type="protein sequence ID" value="KAA6433599.1"/>
    <property type="molecule type" value="Genomic_DNA"/>
</dbReference>
<evidence type="ECO:0000313" key="1">
    <source>
        <dbReference type="EMBL" id="KAA6433599.1"/>
    </source>
</evidence>
<sequence length="73" mass="8938">MEKLRKIKLELHEIKSKARKIFRRGYEDLTMMIYYHDLKDQFQLLIINPNNLLLLEKEITRAEAFRIMNTRNS</sequence>
<name>A0A5M8QC89_9BACT</name>
<comment type="caution">
    <text evidence="1">The sequence shown here is derived from an EMBL/GenBank/DDBJ whole genome shotgun (WGS) entry which is preliminary data.</text>
</comment>
<proteinExistence type="predicted"/>
<organism evidence="1 2">
    <name type="scientific">Rufibacter glacialis</name>
    <dbReference type="NCBI Taxonomy" id="1259555"/>
    <lineage>
        <taxon>Bacteria</taxon>
        <taxon>Pseudomonadati</taxon>
        <taxon>Bacteroidota</taxon>
        <taxon>Cytophagia</taxon>
        <taxon>Cytophagales</taxon>
        <taxon>Hymenobacteraceae</taxon>
        <taxon>Rufibacter</taxon>
    </lineage>
</organism>
<protein>
    <submittedName>
        <fullName evidence="1">Uncharacterized protein</fullName>
    </submittedName>
</protein>
<evidence type="ECO:0000313" key="2">
    <source>
        <dbReference type="Proteomes" id="UP000323866"/>
    </source>
</evidence>
<reference evidence="1 2" key="2">
    <citation type="submission" date="2019-09" db="EMBL/GenBank/DDBJ databases">
        <title>A bacterium isolated from glacier soil.</title>
        <authorList>
            <person name="Liu Q."/>
        </authorList>
    </citation>
    <scope>NUCLEOTIDE SEQUENCE [LARGE SCALE GENOMIC DNA]</scope>
    <source>
        <strain evidence="1 2">MDT1-10-3</strain>
    </source>
</reference>
<dbReference type="Proteomes" id="UP000323866">
    <property type="component" value="Unassembled WGS sequence"/>
</dbReference>
<dbReference type="AlphaFoldDB" id="A0A5M8QC89"/>
<gene>
    <name evidence="1" type="ORF">FOE74_13475</name>
</gene>